<evidence type="ECO:0000259" key="4">
    <source>
        <dbReference type="Pfam" id="PF00682"/>
    </source>
</evidence>
<evidence type="ECO:0000256" key="2">
    <source>
        <dbReference type="ARBA" id="ARBA00022723"/>
    </source>
</evidence>
<keyword evidence="2" id="KW-0479">Metal-binding</keyword>
<feature type="domain" description="Pyruvate carboxyltransferase" evidence="4">
    <location>
        <begin position="38"/>
        <end position="304"/>
    </location>
</feature>
<dbReference type="GO" id="GO:0046872">
    <property type="term" value="F:metal ion binding"/>
    <property type="evidence" value="ECO:0007669"/>
    <property type="project" value="UniProtKB-KW"/>
</dbReference>
<dbReference type="GO" id="GO:0046951">
    <property type="term" value="P:ketone body biosynthetic process"/>
    <property type="evidence" value="ECO:0007669"/>
    <property type="project" value="TreeGrafter"/>
</dbReference>
<dbReference type="PANTHER" id="PTHR42738">
    <property type="entry name" value="HYDROXYMETHYLGLUTARYL-COA LYASE"/>
    <property type="match status" value="1"/>
</dbReference>
<keyword evidence="3" id="KW-0456">Lyase</keyword>
<dbReference type="InterPro" id="IPR013785">
    <property type="entry name" value="Aldolase_TIM"/>
</dbReference>
<name>A0A6C0IRD2_9ZZZZ</name>
<dbReference type="PANTHER" id="PTHR42738:SF7">
    <property type="entry name" value="HYDROXYMETHYLGLUTARYL-COA LYASE"/>
    <property type="match status" value="1"/>
</dbReference>
<dbReference type="Gene3D" id="3.20.20.70">
    <property type="entry name" value="Aldolase class I"/>
    <property type="match status" value="1"/>
</dbReference>
<comment type="similarity">
    <text evidence="1">Belongs to the HMG-CoA lyase family.</text>
</comment>
<accession>A0A6C0IRD2</accession>
<dbReference type="GO" id="GO:0006552">
    <property type="term" value="P:L-leucine catabolic process"/>
    <property type="evidence" value="ECO:0007669"/>
    <property type="project" value="TreeGrafter"/>
</dbReference>
<protein>
    <recommendedName>
        <fullName evidence="4">Pyruvate carboxyltransferase domain-containing protein</fullName>
    </recommendedName>
</protein>
<dbReference type="InterPro" id="IPR000891">
    <property type="entry name" value="PYR_CT"/>
</dbReference>
<dbReference type="Pfam" id="PF00682">
    <property type="entry name" value="HMGL-like"/>
    <property type="match status" value="1"/>
</dbReference>
<organism evidence="5">
    <name type="scientific">viral metagenome</name>
    <dbReference type="NCBI Taxonomy" id="1070528"/>
    <lineage>
        <taxon>unclassified sequences</taxon>
        <taxon>metagenomes</taxon>
        <taxon>organismal metagenomes</taxon>
    </lineage>
</organism>
<dbReference type="InterPro" id="IPR043594">
    <property type="entry name" value="HMGL"/>
</dbReference>
<evidence type="ECO:0000256" key="1">
    <source>
        <dbReference type="ARBA" id="ARBA00009405"/>
    </source>
</evidence>
<evidence type="ECO:0000313" key="5">
    <source>
        <dbReference type="EMBL" id="QHT95771.1"/>
    </source>
</evidence>
<dbReference type="SUPFAM" id="SSF51569">
    <property type="entry name" value="Aldolase"/>
    <property type="match status" value="1"/>
</dbReference>
<proteinExistence type="inferred from homology"/>
<reference evidence="5" key="1">
    <citation type="journal article" date="2020" name="Nature">
        <title>Giant virus diversity and host interactions through global metagenomics.</title>
        <authorList>
            <person name="Schulz F."/>
            <person name="Roux S."/>
            <person name="Paez-Espino D."/>
            <person name="Jungbluth S."/>
            <person name="Walsh D.A."/>
            <person name="Denef V.J."/>
            <person name="McMahon K.D."/>
            <person name="Konstantinidis K.T."/>
            <person name="Eloe-Fadrosh E.A."/>
            <person name="Kyrpides N.C."/>
            <person name="Woyke T."/>
        </authorList>
    </citation>
    <scope>NUCLEOTIDE SEQUENCE</scope>
    <source>
        <strain evidence="5">GVMAG-M-3300024301-20</strain>
    </source>
</reference>
<dbReference type="AlphaFoldDB" id="A0A6C0IRD2"/>
<sequence>MATIIPKVYPKCIHSFNKWLNSNPEYIKIYKLIGSPTAFDVTLRDGIQGLSSMSFDEKVNIYNLIYKTHQPKNMEVGSIVSDRVLPIFSDSLSVYDYATTLKGTIMHNKKYSTNRLVTTDNWVLIPNEDQFNKIQTHLDMPNLSFITSVSEKFQLKNTKMTIDQSIQNIRNIMTRLDDSMNEFESIPKTKVYVSCISKCPVTKEEIEIDQIMETLVKVNQLNPDIICLSDTCGTLELDDFDTIMRRSRKLGIPLYKYGLHLHVPNGREVFVKSIMVGALLYGIRHFDVSMLGSGGCSVTMNKKDLAPNVSYEMFYRALVTYIMNVDKYQSTTINDYIFGINFQGV</sequence>
<dbReference type="EMBL" id="MN740246">
    <property type="protein sequence ID" value="QHT95771.1"/>
    <property type="molecule type" value="Genomic_DNA"/>
</dbReference>
<dbReference type="GO" id="GO:0004419">
    <property type="term" value="F:hydroxymethylglutaryl-CoA lyase activity"/>
    <property type="evidence" value="ECO:0007669"/>
    <property type="project" value="TreeGrafter"/>
</dbReference>
<evidence type="ECO:0000256" key="3">
    <source>
        <dbReference type="ARBA" id="ARBA00023239"/>
    </source>
</evidence>